<dbReference type="EMBL" id="CP045503">
    <property type="protein sequence ID" value="QPG56044.1"/>
    <property type="molecule type" value="Genomic_DNA"/>
</dbReference>
<evidence type="ECO:0000256" key="6">
    <source>
        <dbReference type="SAM" id="MobiDB-lite"/>
    </source>
</evidence>
<keyword evidence="9" id="KW-0282">Flagellum</keyword>
<dbReference type="InterPro" id="IPR040026">
    <property type="entry name" value="FliD"/>
</dbReference>
<keyword evidence="10" id="KW-1185">Reference proteome</keyword>
<evidence type="ECO:0000256" key="4">
    <source>
        <dbReference type="ARBA" id="ARBA00023143"/>
    </source>
</evidence>
<evidence type="ECO:0000256" key="1">
    <source>
        <dbReference type="ARBA" id="ARBA00009764"/>
    </source>
</evidence>
<dbReference type="PANTHER" id="PTHR30288:SF0">
    <property type="entry name" value="FLAGELLAR HOOK-ASSOCIATED PROTEIN 2"/>
    <property type="match status" value="1"/>
</dbReference>
<evidence type="ECO:0000259" key="8">
    <source>
        <dbReference type="Pfam" id="PF07195"/>
    </source>
</evidence>
<comment type="subcellular location">
    <subcellularLocation>
        <location evidence="5">Secreted</location>
    </subcellularLocation>
    <subcellularLocation>
        <location evidence="5">Bacterial flagellum</location>
    </subcellularLocation>
</comment>
<keyword evidence="9" id="KW-0966">Cell projection</keyword>
<evidence type="ECO:0000259" key="7">
    <source>
        <dbReference type="Pfam" id="PF02465"/>
    </source>
</evidence>
<dbReference type="Pfam" id="PF07195">
    <property type="entry name" value="FliD_C"/>
    <property type="match status" value="1"/>
</dbReference>
<proteinExistence type="inferred from homology"/>
<keyword evidence="5" id="KW-0964">Secreted</keyword>
<dbReference type="Pfam" id="PF02465">
    <property type="entry name" value="FliD_N"/>
    <property type="match status" value="1"/>
</dbReference>
<dbReference type="RefSeq" id="WP_142873204.1">
    <property type="nucleotide sequence ID" value="NZ_CP045503.2"/>
</dbReference>
<dbReference type="PANTHER" id="PTHR30288">
    <property type="entry name" value="FLAGELLAR CAP/ASSEMBLY PROTEIN FLID"/>
    <property type="match status" value="1"/>
</dbReference>
<dbReference type="InterPro" id="IPR003481">
    <property type="entry name" value="FliD_N"/>
</dbReference>
<name>A0ABX6V2K2_9GAMM</name>
<evidence type="ECO:0000256" key="5">
    <source>
        <dbReference type="RuleBase" id="RU362066"/>
    </source>
</evidence>
<dbReference type="Proteomes" id="UP000316416">
    <property type="component" value="Chromosome"/>
</dbReference>
<feature type="domain" description="Flagellar hook-associated protein 2 N-terminal" evidence="7">
    <location>
        <begin position="3"/>
        <end position="98"/>
    </location>
</feature>
<gene>
    <name evidence="9" type="primary">fliD</name>
    <name evidence="9" type="ORF">FM038_000315</name>
</gene>
<accession>A0ABX6V2K2</accession>
<comment type="subunit">
    <text evidence="2 5">Homopentamer.</text>
</comment>
<comment type="function">
    <text evidence="5">Required for morphogenesis and for the elongation of the flagellar filament by facilitating polymerization of the flagellin monomers at the tip of growing filament. Forms a capping structure, which prevents flagellin subunits (transported through the central channel of the flagellum) from leaking out without polymerization at the distal end.</text>
</comment>
<keyword evidence="9" id="KW-0969">Cilium</keyword>
<comment type="similarity">
    <text evidence="1 5">Belongs to the FliD family.</text>
</comment>
<keyword evidence="3" id="KW-0175">Coiled coil</keyword>
<evidence type="ECO:0000256" key="3">
    <source>
        <dbReference type="ARBA" id="ARBA00023054"/>
    </source>
</evidence>
<evidence type="ECO:0000313" key="9">
    <source>
        <dbReference type="EMBL" id="QPG56044.1"/>
    </source>
</evidence>
<reference evidence="9" key="1">
    <citation type="submission" date="2021-07" db="EMBL/GenBank/DDBJ databases">
        <title>Shewanella sp. YLB-07 whole genome sequence.</title>
        <authorList>
            <person name="Yu L."/>
        </authorList>
    </citation>
    <scope>NUCLEOTIDE SEQUENCE</scope>
    <source>
        <strain evidence="9">YLB-08</strain>
    </source>
</reference>
<evidence type="ECO:0000256" key="2">
    <source>
        <dbReference type="ARBA" id="ARBA00011255"/>
    </source>
</evidence>
<keyword evidence="4 5" id="KW-0975">Bacterial flagellum</keyword>
<sequence>MISGMSAAQFAEQLIMAERMGKDQLYKNQIDRYQAQLDAYGVLEKSLNNMISKLEKIDGDAFDNKTVSVSDDNASVTVGADAPEGSYDLKVKQLAQAHQLTKTFASEDATGLPTSGDFTIEIAGEVLTLDMGDINSDGSITISQFRDHINNHSDNPGVQASLVRTGGSVEFMLTSTETGAASEITVLDSGADFGMTPTRAAQDALATLNGISIQSSSNYLENVVDGMNIELNKVHQAGESSTITVGTDFESSEQAVNDFVDAFNTLMDQINKLTRSMGSEVADEVDDEKDDDDDDDDSSSGSGSVTEEQLGVLKGDSSVRMLQNSMRQTVFAPSPNGMRLSDIGIEMTRDGKLEINDDKLSEALKSDPSAVKAMFTDDGGYVDRLDSIIDPFTKSNGYLDLKQGNLDKQVSRVEDNMDRHDYQMQQRYQIYLAQFTAMEANIMKMSAASGLF</sequence>
<evidence type="ECO:0000313" key="10">
    <source>
        <dbReference type="Proteomes" id="UP000316416"/>
    </source>
</evidence>
<dbReference type="InterPro" id="IPR010809">
    <property type="entry name" value="FliD_C"/>
</dbReference>
<organism evidence="9 10">
    <name type="scientific">Shewanella eurypsychrophilus</name>
    <dbReference type="NCBI Taxonomy" id="2593656"/>
    <lineage>
        <taxon>Bacteria</taxon>
        <taxon>Pseudomonadati</taxon>
        <taxon>Pseudomonadota</taxon>
        <taxon>Gammaproteobacteria</taxon>
        <taxon>Alteromonadales</taxon>
        <taxon>Shewanellaceae</taxon>
        <taxon>Shewanella</taxon>
    </lineage>
</organism>
<feature type="domain" description="Flagellar hook-associated protein 2 C-terminal" evidence="8">
    <location>
        <begin position="201"/>
        <end position="446"/>
    </location>
</feature>
<feature type="region of interest" description="Disordered" evidence="6">
    <location>
        <begin position="277"/>
        <end position="315"/>
    </location>
</feature>
<protein>
    <recommendedName>
        <fullName evidence="5">Flagellar hook-associated protein 2</fullName>
        <shortName evidence="5">HAP2</shortName>
    </recommendedName>
    <alternativeName>
        <fullName evidence="5">Flagellar cap protein</fullName>
    </alternativeName>
</protein>
<feature type="compositionally biased region" description="Acidic residues" evidence="6">
    <location>
        <begin position="281"/>
        <end position="298"/>
    </location>
</feature>